<gene>
    <name evidence="2" type="ORF">KTS37_14425</name>
</gene>
<evidence type="ECO:0008006" key="4">
    <source>
        <dbReference type="Google" id="ProtNLM"/>
    </source>
</evidence>
<evidence type="ECO:0000313" key="2">
    <source>
        <dbReference type="EMBL" id="MBV0902987.1"/>
    </source>
</evidence>
<name>A0AA41G237_9EURY</name>
<keyword evidence="1" id="KW-1133">Transmembrane helix</keyword>
<feature type="transmembrane region" description="Helical" evidence="1">
    <location>
        <begin position="57"/>
        <end position="76"/>
    </location>
</feature>
<organism evidence="2 3">
    <name type="scientific">Haloarcula salina</name>
    <dbReference type="NCBI Taxonomy" id="1429914"/>
    <lineage>
        <taxon>Archaea</taxon>
        <taxon>Methanobacteriati</taxon>
        <taxon>Methanobacteriota</taxon>
        <taxon>Stenosarchaea group</taxon>
        <taxon>Halobacteria</taxon>
        <taxon>Halobacteriales</taxon>
        <taxon>Haloarculaceae</taxon>
        <taxon>Haloarcula</taxon>
    </lineage>
</organism>
<protein>
    <recommendedName>
        <fullName evidence="4">Copper ABC transporter permease</fullName>
    </recommendedName>
</protein>
<feature type="transmembrane region" description="Helical" evidence="1">
    <location>
        <begin position="179"/>
        <end position="202"/>
    </location>
</feature>
<keyword evidence="3" id="KW-1185">Reference proteome</keyword>
<feature type="transmembrane region" description="Helical" evidence="1">
    <location>
        <begin position="108"/>
        <end position="127"/>
    </location>
</feature>
<reference evidence="2" key="1">
    <citation type="submission" date="2021-06" db="EMBL/GenBank/DDBJ databases">
        <title>New haloarchaea isolates fom saline soil.</title>
        <authorList>
            <person name="Duran-Viseras A."/>
            <person name="Sanchez-Porro C.S."/>
            <person name="Ventosa A."/>
        </authorList>
    </citation>
    <scope>NUCLEOTIDE SEQUENCE</scope>
    <source>
        <strain evidence="2">JCM 18369</strain>
    </source>
</reference>
<dbReference type="RefSeq" id="WP_162415191.1">
    <property type="nucleotide sequence ID" value="NZ_JAHQXE010000004.1"/>
</dbReference>
<dbReference type="EMBL" id="JAHQXE010000004">
    <property type="protein sequence ID" value="MBV0902987.1"/>
    <property type="molecule type" value="Genomic_DNA"/>
</dbReference>
<keyword evidence="1" id="KW-0812">Transmembrane</keyword>
<accession>A0AA41G237</accession>
<feature type="transmembrane region" description="Helical" evidence="1">
    <location>
        <begin position="147"/>
        <end position="172"/>
    </location>
</feature>
<comment type="caution">
    <text evidence="2">The sequence shown here is derived from an EMBL/GenBank/DDBJ whole genome shotgun (WGS) entry which is preliminary data.</text>
</comment>
<dbReference type="Proteomes" id="UP001166304">
    <property type="component" value="Unassembled WGS sequence"/>
</dbReference>
<feature type="transmembrane region" description="Helical" evidence="1">
    <location>
        <begin position="242"/>
        <end position="263"/>
    </location>
</feature>
<evidence type="ECO:0000313" key="3">
    <source>
        <dbReference type="Proteomes" id="UP001166304"/>
    </source>
</evidence>
<sequence length="271" mass="27765">MTRADGFWTVFVREVRAAIRTRAYLGLLAVLAAALFGVARAGGGPAGGYVPTVVDLLVVVEVLVPTVAFAVGYRAIADPAARGELDVLETYPLPSWAYVGGVYAGRSAVLLTLVGLPLAALGVQVATTAGPETTVFASHRGVDSPLLYVRFLALTLWYALIALSLAFVLSALAGSRGRALVLALAGLLVVTVGGDVAVFAGLDGGLVTSETLGGALAMTPAGAYRGLVFDQVLYVAVPGRSAFVSGAVAVGSLLFWWVGSLVATELVTDTR</sequence>
<proteinExistence type="predicted"/>
<keyword evidence="1" id="KW-0472">Membrane</keyword>
<dbReference type="AlphaFoldDB" id="A0AA41G237"/>
<evidence type="ECO:0000256" key="1">
    <source>
        <dbReference type="SAM" id="Phobius"/>
    </source>
</evidence>